<organism evidence="1 2">
    <name type="scientific">Candidatus Nealsonbacteria bacterium CG23_combo_of_CG06-09_8_20_14_all_39_17</name>
    <dbReference type="NCBI Taxonomy" id="1974722"/>
    <lineage>
        <taxon>Bacteria</taxon>
        <taxon>Candidatus Nealsoniibacteriota</taxon>
    </lineage>
</organism>
<protein>
    <recommendedName>
        <fullName evidence="3">Type II toxin-antitoxin system antitoxin, RelB/DinJ family</fullName>
    </recommendedName>
</protein>
<dbReference type="Proteomes" id="UP000229976">
    <property type="component" value="Unassembled WGS sequence"/>
</dbReference>
<evidence type="ECO:0008006" key="3">
    <source>
        <dbReference type="Google" id="ProtNLM"/>
    </source>
</evidence>
<dbReference type="Gene3D" id="1.10.1220.10">
    <property type="entry name" value="Met repressor-like"/>
    <property type="match status" value="1"/>
</dbReference>
<dbReference type="AlphaFoldDB" id="A0A2G9YUC8"/>
<dbReference type="EMBL" id="PCRO01000022">
    <property type="protein sequence ID" value="PIP22855.1"/>
    <property type="molecule type" value="Genomic_DNA"/>
</dbReference>
<sequence length="91" mass="10336">MKTVINVKTDKDVKENAQRIATTLGFSLSAIINANLKQFIRNKEVYFDLAPRMSPELEKLLGIIESDIDKNKNISRAFTSENEIKKHLSSL</sequence>
<name>A0A2G9YUC8_9BACT</name>
<evidence type="ECO:0000313" key="1">
    <source>
        <dbReference type="EMBL" id="PIP22855.1"/>
    </source>
</evidence>
<dbReference type="GO" id="GO:0006355">
    <property type="term" value="P:regulation of DNA-templated transcription"/>
    <property type="evidence" value="ECO:0007669"/>
    <property type="project" value="InterPro"/>
</dbReference>
<proteinExistence type="predicted"/>
<gene>
    <name evidence="1" type="ORF">COX37_01795</name>
</gene>
<dbReference type="Pfam" id="PF04221">
    <property type="entry name" value="RelB"/>
    <property type="match status" value="1"/>
</dbReference>
<reference evidence="1 2" key="1">
    <citation type="submission" date="2017-09" db="EMBL/GenBank/DDBJ databases">
        <title>Depth-based differentiation of microbial function through sediment-hosted aquifers and enrichment of novel symbionts in the deep terrestrial subsurface.</title>
        <authorList>
            <person name="Probst A.J."/>
            <person name="Ladd B."/>
            <person name="Jarett J.K."/>
            <person name="Geller-Mcgrath D.E."/>
            <person name="Sieber C.M."/>
            <person name="Emerson J.B."/>
            <person name="Anantharaman K."/>
            <person name="Thomas B.C."/>
            <person name="Malmstrom R."/>
            <person name="Stieglmeier M."/>
            <person name="Klingl A."/>
            <person name="Woyke T."/>
            <person name="Ryan C.M."/>
            <person name="Banfield J.F."/>
        </authorList>
    </citation>
    <scope>NUCLEOTIDE SEQUENCE [LARGE SCALE GENOMIC DNA]</scope>
    <source>
        <strain evidence="1">CG23_combo_of_CG06-09_8_20_14_all_39_17</strain>
    </source>
</reference>
<accession>A0A2G9YUC8</accession>
<dbReference type="InterPro" id="IPR013321">
    <property type="entry name" value="Arc_rbn_hlx_hlx"/>
</dbReference>
<dbReference type="InterPro" id="IPR007337">
    <property type="entry name" value="RelB/DinJ"/>
</dbReference>
<comment type="caution">
    <text evidence="1">The sequence shown here is derived from an EMBL/GenBank/DDBJ whole genome shotgun (WGS) entry which is preliminary data.</text>
</comment>
<evidence type="ECO:0000313" key="2">
    <source>
        <dbReference type="Proteomes" id="UP000229976"/>
    </source>
</evidence>